<proteinExistence type="predicted"/>
<comment type="caution">
    <text evidence="1">The sequence shown here is derived from an EMBL/GenBank/DDBJ whole genome shotgun (WGS) entry which is preliminary data.</text>
</comment>
<name>A0AC61QIM4_9BACT</name>
<dbReference type="EMBL" id="SMOG01000014">
    <property type="protein sequence ID" value="TDF72821.1"/>
    <property type="molecule type" value="Genomic_DNA"/>
</dbReference>
<accession>A0AC61QIM4</accession>
<evidence type="ECO:0000313" key="1">
    <source>
        <dbReference type="EMBL" id="TDF72821.1"/>
    </source>
</evidence>
<organism evidence="1 2">
    <name type="scientific">Candidatus Syntrophosphaera thermopropionivorans</name>
    <dbReference type="NCBI Taxonomy" id="2593015"/>
    <lineage>
        <taxon>Bacteria</taxon>
        <taxon>Pseudomonadati</taxon>
        <taxon>Candidatus Cloacimonadota</taxon>
        <taxon>Candidatus Cloacimonadia</taxon>
        <taxon>Candidatus Cloacimonadales</taxon>
        <taxon>Candidatus Cloacimonadaceae</taxon>
        <taxon>Candidatus Syntrophosphaera</taxon>
    </lineage>
</organism>
<sequence length="364" mass="42981">MKKYFYIILILILLLFSLFGCKKQEKSQEPQKNFYTKYQNLIDPSKPIAFGDDNIIYIFAEDNNRKNVENTLQTSLTRTIPIIIEEPYFTIEFKDGSTINDFTNYKNLIYCGTLDGKDRVSTYITSTLAPDYINLVRKNGAEMFVVNNFYVRDQLIIYLLAKDAPTLKNLTIERKEQVFNYFLERYKQRLAYQVYFNEVIADNYFDDWPFTIKIPVLYMVFKEDKPGHFLSFIYQPAKQDSKQPDKYVSVYYESMPENQISEDWIYRTRQMLGKKYLDGDEIYDKKYTTEKVKIAEYDGLKMYGHWINKKLSGGVGGAFQSFAFWDAKTKTAYLVDNIIYAPNITYKLPYLLELEMVSQSITIK</sequence>
<dbReference type="Proteomes" id="UP000294588">
    <property type="component" value="Unassembled WGS sequence"/>
</dbReference>
<keyword evidence="2" id="KW-1185">Reference proteome</keyword>
<reference evidence="1" key="1">
    <citation type="submission" date="2019-03" db="EMBL/GenBank/DDBJ databases">
        <title>Candidatus Syntrophosphaera thermopropionivorans: a novel player in syntrophic propionate oxidation during anaerobic digestion.</title>
        <authorList>
            <person name="Dyksma S."/>
        </authorList>
    </citation>
    <scope>NUCLEOTIDE SEQUENCE</scope>
    <source>
        <strain evidence="1">W5</strain>
    </source>
</reference>
<evidence type="ECO:0000313" key="2">
    <source>
        <dbReference type="Proteomes" id="UP000294588"/>
    </source>
</evidence>
<protein>
    <submittedName>
        <fullName evidence="1">DUF4837 family protein</fullName>
    </submittedName>
</protein>
<gene>
    <name evidence="1" type="ORF">E0946_04905</name>
</gene>